<dbReference type="OrthoDB" id="410104at2759"/>
<evidence type="ECO:0000313" key="3">
    <source>
        <dbReference type="Proteomes" id="UP000050761"/>
    </source>
</evidence>
<gene>
    <name evidence="2" type="ORF">HPBE_LOCUS22788</name>
</gene>
<dbReference type="Proteomes" id="UP000050761">
    <property type="component" value="Unassembled WGS sequence"/>
</dbReference>
<accession>A0A183GJE0</accession>
<evidence type="ECO:0000313" key="2">
    <source>
        <dbReference type="EMBL" id="VDP34748.1"/>
    </source>
</evidence>
<dbReference type="AlphaFoldDB" id="A0A183GJE0"/>
<evidence type="ECO:0000256" key="1">
    <source>
        <dbReference type="SAM" id="MobiDB-lite"/>
    </source>
</evidence>
<keyword evidence="3" id="KW-1185">Reference proteome</keyword>
<proteinExistence type="predicted"/>
<dbReference type="EMBL" id="UZAH01034366">
    <property type="protein sequence ID" value="VDP34748.1"/>
    <property type="molecule type" value="Genomic_DNA"/>
</dbReference>
<protein>
    <submittedName>
        <fullName evidence="4">Reverse transcriptase domain-containing protein</fullName>
    </submittedName>
</protein>
<dbReference type="PANTHER" id="PTHR47027:SF20">
    <property type="entry name" value="REVERSE TRANSCRIPTASE-LIKE PROTEIN WITH RNA-DIRECTED DNA POLYMERASE DOMAIN"/>
    <property type="match status" value="1"/>
</dbReference>
<organism evidence="3 4">
    <name type="scientific">Heligmosomoides polygyrus</name>
    <name type="common">Parasitic roundworm</name>
    <dbReference type="NCBI Taxonomy" id="6339"/>
    <lineage>
        <taxon>Eukaryota</taxon>
        <taxon>Metazoa</taxon>
        <taxon>Ecdysozoa</taxon>
        <taxon>Nematoda</taxon>
        <taxon>Chromadorea</taxon>
        <taxon>Rhabditida</taxon>
        <taxon>Rhabditina</taxon>
        <taxon>Rhabditomorpha</taxon>
        <taxon>Strongyloidea</taxon>
        <taxon>Heligmosomidae</taxon>
        <taxon>Heligmosomoides</taxon>
    </lineage>
</organism>
<dbReference type="WBParaSite" id="HPBE_0002278901-mRNA-1">
    <property type="protein sequence ID" value="HPBE_0002278901-mRNA-1"/>
    <property type="gene ID" value="HPBE_0002278901"/>
</dbReference>
<dbReference type="PANTHER" id="PTHR47027">
    <property type="entry name" value="REVERSE TRANSCRIPTASE DOMAIN-CONTAINING PROTEIN"/>
    <property type="match status" value="1"/>
</dbReference>
<reference evidence="2 3" key="1">
    <citation type="submission" date="2018-11" db="EMBL/GenBank/DDBJ databases">
        <authorList>
            <consortium name="Pathogen Informatics"/>
        </authorList>
    </citation>
    <scope>NUCLEOTIDE SEQUENCE [LARGE SCALE GENOMIC DNA]</scope>
</reference>
<accession>A0A3P8DLY7</accession>
<feature type="region of interest" description="Disordered" evidence="1">
    <location>
        <begin position="212"/>
        <end position="231"/>
    </location>
</feature>
<feature type="compositionally biased region" description="Basic and acidic residues" evidence="1">
    <location>
        <begin position="212"/>
        <end position="222"/>
    </location>
</feature>
<name>A0A183GJE0_HELPZ</name>
<evidence type="ECO:0000313" key="4">
    <source>
        <dbReference type="WBParaSite" id="HPBE_0002278901-mRNA-1"/>
    </source>
</evidence>
<reference evidence="4" key="2">
    <citation type="submission" date="2019-09" db="UniProtKB">
        <authorList>
            <consortium name="WormBaseParasite"/>
        </authorList>
    </citation>
    <scope>IDENTIFICATION</scope>
</reference>
<sequence>MDHIQTHLIERSREYHIPLVLVFVDYRKAFDSVEINAILNALVHAGIPSPYIRLLDDCFSNTSTIIQIGTPGCHETWDDKGDLVDGKRISNLRFADDVVLISTSTAEVEEMLNELNVAGVEIGLDMIMYKTQFMGLDIQRLRTACDVLRDGNLARQQDNRQSNANYASYAGEMSSEDKLSSLRIAGPLTCFDERTIGGVAVSQSGSRVTIRDHWDDRQRDGQTHSQDLSESGVRFTGCKQLEIERSGRVVVSVEKTSSR</sequence>